<dbReference type="Gene3D" id="2.40.420.20">
    <property type="match status" value="1"/>
</dbReference>
<gene>
    <name evidence="2" type="ORF">CXR34_17070</name>
</gene>
<name>A0A2K9DVH5_9MICO</name>
<evidence type="ECO:0008006" key="4">
    <source>
        <dbReference type="Google" id="ProtNLM"/>
    </source>
</evidence>
<dbReference type="KEGG" id="mhos:CXR34_17070"/>
<proteinExistence type="predicted"/>
<protein>
    <recommendedName>
        <fullName evidence="4">Peptidoglycan-binding protein</fullName>
    </recommendedName>
</protein>
<sequence>MLRANRALWITALVATGALVAGLLVGTFVVAPAGGANAAAPAAGLVTVPVEFGELSNDVTVRADVGYADATEVTIDTASVEGPAVVTGQVPATGAELNPLSIALEVAGRPVIVLPGELPAYRTLRFGVSGPDVVQLKNALRAVGIDGGDPASDRFDESTAAGVDALYTAAGYPAPGGDASAAATVRAAEQGLQSAQQSLGAASADLGKAASGASAVEIRQADNEVAAAQRAVADAQAAGEAPSRIANLQDDLALAQLRREQLSAAPDTSAQRAARDAAREQVAQAEADLARAREAALTALPSSEVLYLSSLPRRVDEVTAKRGSVLQGKAMTVSGATVQLTGSVASADARLLTVGGKASFALPDGAAHTATIAAITPASGKDANGRWSLTLTPDPLSTEQIQQIQGSNVRVSIPVGATDGKVLSVPLAALSAGTGGEARVEVVVGDPRDPRAQTRLVTVQTGLSAKGVVEVTPSGGELTEGDLVVVGK</sequence>
<evidence type="ECO:0000313" key="3">
    <source>
        <dbReference type="Proteomes" id="UP000233276"/>
    </source>
</evidence>
<dbReference type="Proteomes" id="UP000233276">
    <property type="component" value="Chromosome"/>
</dbReference>
<evidence type="ECO:0000256" key="1">
    <source>
        <dbReference type="SAM" id="Coils"/>
    </source>
</evidence>
<dbReference type="AlphaFoldDB" id="A0A2K9DVH5"/>
<organism evidence="2 3">
    <name type="scientific">Microbacterium hominis</name>
    <dbReference type="NCBI Taxonomy" id="162426"/>
    <lineage>
        <taxon>Bacteria</taxon>
        <taxon>Bacillati</taxon>
        <taxon>Actinomycetota</taxon>
        <taxon>Actinomycetes</taxon>
        <taxon>Micrococcales</taxon>
        <taxon>Microbacteriaceae</taxon>
        <taxon>Microbacterium</taxon>
    </lineage>
</organism>
<accession>A0A2K9DVH5</accession>
<evidence type="ECO:0000313" key="2">
    <source>
        <dbReference type="EMBL" id="AUG31286.1"/>
    </source>
</evidence>
<dbReference type="InterPro" id="IPR036365">
    <property type="entry name" value="PGBD-like_sf"/>
</dbReference>
<reference evidence="2 3" key="1">
    <citation type="submission" date="2017-12" db="EMBL/GenBank/DDBJ databases">
        <title>Isolation and characterization of estrogens degradatiion strain Microbacterium hominis SJTG1.</title>
        <authorList>
            <person name="Xiong W."/>
            <person name="Yin C."/>
            <person name="Zheng D."/>
            <person name="Liang R."/>
        </authorList>
    </citation>
    <scope>NUCLEOTIDE SEQUENCE [LARGE SCALE GENOMIC DNA]</scope>
    <source>
        <strain evidence="2 3">SJTG1</strain>
    </source>
</reference>
<feature type="coiled-coil region" evidence="1">
    <location>
        <begin position="218"/>
        <end position="295"/>
    </location>
</feature>
<dbReference type="SUPFAM" id="SSF47090">
    <property type="entry name" value="PGBD-like"/>
    <property type="match status" value="1"/>
</dbReference>
<keyword evidence="1" id="KW-0175">Coiled coil</keyword>
<dbReference type="EMBL" id="CP025299">
    <property type="protein sequence ID" value="AUG31286.1"/>
    <property type="molecule type" value="Genomic_DNA"/>
</dbReference>